<name>A0A165FME6_9BASI</name>
<dbReference type="InParanoid" id="A0A165FME6"/>
<dbReference type="Pfam" id="PF00293">
    <property type="entry name" value="NUDIX"/>
    <property type="match status" value="1"/>
</dbReference>
<dbReference type="Gene3D" id="3.90.79.10">
    <property type="entry name" value="Nucleoside Triphosphate Pyrophosphohydrolase"/>
    <property type="match status" value="1"/>
</dbReference>
<gene>
    <name evidence="3" type="ORF">CALCODRAFT_555648</name>
</gene>
<evidence type="ECO:0000256" key="1">
    <source>
        <dbReference type="SAM" id="MobiDB-lite"/>
    </source>
</evidence>
<evidence type="ECO:0000313" key="3">
    <source>
        <dbReference type="EMBL" id="KZT56951.1"/>
    </source>
</evidence>
<dbReference type="InterPro" id="IPR015797">
    <property type="entry name" value="NUDIX_hydrolase-like_dom_sf"/>
</dbReference>
<evidence type="ECO:0000259" key="2">
    <source>
        <dbReference type="PROSITE" id="PS51462"/>
    </source>
</evidence>
<dbReference type="OrthoDB" id="10260614at2759"/>
<reference evidence="3 4" key="1">
    <citation type="journal article" date="2016" name="Mol. Biol. Evol.">
        <title>Comparative Genomics of Early-Diverging Mushroom-Forming Fungi Provides Insights into the Origins of Lignocellulose Decay Capabilities.</title>
        <authorList>
            <person name="Nagy L.G."/>
            <person name="Riley R."/>
            <person name="Tritt A."/>
            <person name="Adam C."/>
            <person name="Daum C."/>
            <person name="Floudas D."/>
            <person name="Sun H."/>
            <person name="Yadav J.S."/>
            <person name="Pangilinan J."/>
            <person name="Larsson K.H."/>
            <person name="Matsuura K."/>
            <person name="Barry K."/>
            <person name="Labutti K."/>
            <person name="Kuo R."/>
            <person name="Ohm R.A."/>
            <person name="Bhattacharya S.S."/>
            <person name="Shirouzu T."/>
            <person name="Yoshinaga Y."/>
            <person name="Martin F.M."/>
            <person name="Grigoriev I.V."/>
            <person name="Hibbett D.S."/>
        </authorList>
    </citation>
    <scope>NUCLEOTIDE SEQUENCE [LARGE SCALE GENOMIC DNA]</scope>
    <source>
        <strain evidence="3 4">HHB12733</strain>
    </source>
</reference>
<dbReference type="Proteomes" id="UP000076842">
    <property type="component" value="Unassembled WGS sequence"/>
</dbReference>
<dbReference type="InterPro" id="IPR045121">
    <property type="entry name" value="CoAse"/>
</dbReference>
<dbReference type="PANTHER" id="PTHR12992">
    <property type="entry name" value="NUDIX HYDROLASE"/>
    <property type="match status" value="1"/>
</dbReference>
<dbReference type="AlphaFoldDB" id="A0A165FME6"/>
<dbReference type="GO" id="GO:0015938">
    <property type="term" value="P:coenzyme A catabolic process"/>
    <property type="evidence" value="ECO:0007669"/>
    <property type="project" value="TreeGrafter"/>
</dbReference>
<dbReference type="PANTHER" id="PTHR12992:SF45">
    <property type="entry name" value="NUDIX HYDROLASE DOMAIN-CONTAINING PROTEIN"/>
    <property type="match status" value="1"/>
</dbReference>
<accession>A0A165FME6</accession>
<evidence type="ECO:0000313" key="4">
    <source>
        <dbReference type="Proteomes" id="UP000076842"/>
    </source>
</evidence>
<dbReference type="CDD" id="cd03426">
    <property type="entry name" value="NUDIX_CoAse_Nudt7"/>
    <property type="match status" value="1"/>
</dbReference>
<dbReference type="SUPFAM" id="SSF55811">
    <property type="entry name" value="Nudix"/>
    <property type="match status" value="1"/>
</dbReference>
<proteinExistence type="predicted"/>
<keyword evidence="4" id="KW-1185">Reference proteome</keyword>
<protein>
    <recommendedName>
        <fullName evidence="2">Nudix hydrolase domain-containing protein</fullName>
    </recommendedName>
</protein>
<sequence>MESTVITNGVNDTPATPSLDEALASLSPRSRTCIERLIDYKSPSPIYTISNVPPHQKLAAVLILLFEKDGRLWVLLTTRSKQLRSHPGQTALPGGKVDPGEKDPFTTARREAFEECALPLSHPSIHNLSLLPPFLSQFKLIVTPCVSLLTDPSLLETLVPNPGEVEWCFYHPLEAMLDPSMMTDEPLAEKGGEDWPYEEELHNTTDRAWLWDSAYRMHRFRSSHTPVKGLTADILMLTAEIAYAYEPAFERYAPNQVRFEVAVQHVVGGTEPSDEDLGRTSGAPAVKLEGRGEEVGNRPQDTFTVPGSVIPA</sequence>
<dbReference type="PROSITE" id="PS51462">
    <property type="entry name" value="NUDIX"/>
    <property type="match status" value="1"/>
</dbReference>
<dbReference type="GO" id="GO:0010945">
    <property type="term" value="F:coenzyme A diphosphatase activity"/>
    <property type="evidence" value="ECO:0007669"/>
    <property type="project" value="InterPro"/>
</dbReference>
<dbReference type="STRING" id="1353952.A0A165FME6"/>
<feature type="region of interest" description="Disordered" evidence="1">
    <location>
        <begin position="269"/>
        <end position="312"/>
    </location>
</feature>
<feature type="domain" description="Nudix hydrolase" evidence="2">
    <location>
        <begin position="56"/>
        <end position="193"/>
    </location>
</feature>
<organism evidence="3 4">
    <name type="scientific">Calocera cornea HHB12733</name>
    <dbReference type="NCBI Taxonomy" id="1353952"/>
    <lineage>
        <taxon>Eukaryota</taxon>
        <taxon>Fungi</taxon>
        <taxon>Dikarya</taxon>
        <taxon>Basidiomycota</taxon>
        <taxon>Agaricomycotina</taxon>
        <taxon>Dacrymycetes</taxon>
        <taxon>Dacrymycetales</taxon>
        <taxon>Dacrymycetaceae</taxon>
        <taxon>Calocera</taxon>
    </lineage>
</organism>
<dbReference type="EMBL" id="KV423970">
    <property type="protein sequence ID" value="KZT56951.1"/>
    <property type="molecule type" value="Genomic_DNA"/>
</dbReference>
<dbReference type="InterPro" id="IPR000086">
    <property type="entry name" value="NUDIX_hydrolase_dom"/>
</dbReference>